<dbReference type="GO" id="GO:0000976">
    <property type="term" value="F:transcription cis-regulatory region binding"/>
    <property type="evidence" value="ECO:0007669"/>
    <property type="project" value="TreeGrafter"/>
</dbReference>
<evidence type="ECO:0000313" key="7">
    <source>
        <dbReference type="Proteomes" id="UP000294911"/>
    </source>
</evidence>
<dbReference type="InterPro" id="IPR011075">
    <property type="entry name" value="TetR_C"/>
</dbReference>
<keyword evidence="2 4" id="KW-0238">DNA-binding</keyword>
<evidence type="ECO:0000256" key="3">
    <source>
        <dbReference type="ARBA" id="ARBA00023163"/>
    </source>
</evidence>
<dbReference type="Gene3D" id="1.10.357.10">
    <property type="entry name" value="Tetracycline Repressor, domain 2"/>
    <property type="match status" value="1"/>
</dbReference>
<name>A0A4R2R3W4_9PSEU</name>
<gene>
    <name evidence="6" type="ORF">EV191_1011499</name>
</gene>
<dbReference type="SUPFAM" id="SSF48498">
    <property type="entry name" value="Tetracyclin repressor-like, C-terminal domain"/>
    <property type="match status" value="1"/>
</dbReference>
<keyword evidence="1" id="KW-0805">Transcription regulation</keyword>
<evidence type="ECO:0000256" key="2">
    <source>
        <dbReference type="ARBA" id="ARBA00023125"/>
    </source>
</evidence>
<dbReference type="Pfam" id="PF16859">
    <property type="entry name" value="TetR_C_11"/>
    <property type="match status" value="1"/>
</dbReference>
<organism evidence="6 7">
    <name type="scientific">Tamaricihabitans halophyticus</name>
    <dbReference type="NCBI Taxonomy" id="1262583"/>
    <lineage>
        <taxon>Bacteria</taxon>
        <taxon>Bacillati</taxon>
        <taxon>Actinomycetota</taxon>
        <taxon>Actinomycetes</taxon>
        <taxon>Pseudonocardiales</taxon>
        <taxon>Pseudonocardiaceae</taxon>
        <taxon>Tamaricihabitans</taxon>
    </lineage>
</organism>
<dbReference type="InterPro" id="IPR009057">
    <property type="entry name" value="Homeodomain-like_sf"/>
</dbReference>
<accession>A0A4R2R3W4</accession>
<evidence type="ECO:0000313" key="6">
    <source>
        <dbReference type="EMBL" id="TCP57542.1"/>
    </source>
</evidence>
<sequence length="207" mass="22478">MSVEEAQSSQDGRQRRGVAVDRRIYDAALAILREHGAAAVTIESVAARSGVARTTIYRRHKDRDELLGAALNDMVIGRVLTPGASLREDLIAIMHGMASTVDEGLGVGVIAGVVLDDDPDRAELIRAKYVRPRREMVCERLRQAIRDGELRKGLDVEAVAELLLGGTVARFVVHGDFNDGWAERLLDTLWPALTSTTSSPRRGPATG</sequence>
<dbReference type="PRINTS" id="PR00455">
    <property type="entry name" value="HTHTETR"/>
</dbReference>
<dbReference type="EMBL" id="SLXQ01000001">
    <property type="protein sequence ID" value="TCP57542.1"/>
    <property type="molecule type" value="Genomic_DNA"/>
</dbReference>
<dbReference type="Gene3D" id="1.10.10.60">
    <property type="entry name" value="Homeodomain-like"/>
    <property type="match status" value="1"/>
</dbReference>
<reference evidence="6 7" key="1">
    <citation type="submission" date="2019-03" db="EMBL/GenBank/DDBJ databases">
        <title>Genomic Encyclopedia of Type Strains, Phase IV (KMG-IV): sequencing the most valuable type-strain genomes for metagenomic binning, comparative biology and taxonomic classification.</title>
        <authorList>
            <person name="Goeker M."/>
        </authorList>
    </citation>
    <scope>NUCLEOTIDE SEQUENCE [LARGE SCALE GENOMIC DNA]</scope>
    <source>
        <strain evidence="6 7">DSM 45765</strain>
    </source>
</reference>
<protein>
    <submittedName>
        <fullName evidence="6">TetR family transcriptional regulator</fullName>
    </submittedName>
</protein>
<evidence type="ECO:0000256" key="4">
    <source>
        <dbReference type="PROSITE-ProRule" id="PRU00335"/>
    </source>
</evidence>
<evidence type="ECO:0000256" key="1">
    <source>
        <dbReference type="ARBA" id="ARBA00023015"/>
    </source>
</evidence>
<dbReference type="PROSITE" id="PS50977">
    <property type="entry name" value="HTH_TETR_2"/>
    <property type="match status" value="1"/>
</dbReference>
<dbReference type="GO" id="GO:0003700">
    <property type="term" value="F:DNA-binding transcription factor activity"/>
    <property type="evidence" value="ECO:0007669"/>
    <property type="project" value="TreeGrafter"/>
</dbReference>
<feature type="domain" description="HTH tetR-type" evidence="5">
    <location>
        <begin position="18"/>
        <end position="78"/>
    </location>
</feature>
<dbReference type="Proteomes" id="UP000294911">
    <property type="component" value="Unassembled WGS sequence"/>
</dbReference>
<keyword evidence="3" id="KW-0804">Transcription</keyword>
<evidence type="ECO:0000259" key="5">
    <source>
        <dbReference type="PROSITE" id="PS50977"/>
    </source>
</evidence>
<dbReference type="InterPro" id="IPR050109">
    <property type="entry name" value="HTH-type_TetR-like_transc_reg"/>
</dbReference>
<dbReference type="InterPro" id="IPR001647">
    <property type="entry name" value="HTH_TetR"/>
</dbReference>
<feature type="DNA-binding region" description="H-T-H motif" evidence="4">
    <location>
        <begin position="41"/>
        <end position="60"/>
    </location>
</feature>
<dbReference type="PANTHER" id="PTHR30055">
    <property type="entry name" value="HTH-TYPE TRANSCRIPTIONAL REGULATOR RUTR"/>
    <property type="match status" value="1"/>
</dbReference>
<comment type="caution">
    <text evidence="6">The sequence shown here is derived from an EMBL/GenBank/DDBJ whole genome shotgun (WGS) entry which is preliminary data.</text>
</comment>
<dbReference type="SUPFAM" id="SSF46689">
    <property type="entry name" value="Homeodomain-like"/>
    <property type="match status" value="1"/>
</dbReference>
<dbReference type="InterPro" id="IPR036271">
    <property type="entry name" value="Tet_transcr_reg_TetR-rel_C_sf"/>
</dbReference>
<dbReference type="PANTHER" id="PTHR30055:SF148">
    <property type="entry name" value="TETR-FAMILY TRANSCRIPTIONAL REGULATOR"/>
    <property type="match status" value="1"/>
</dbReference>
<dbReference type="Pfam" id="PF00440">
    <property type="entry name" value="TetR_N"/>
    <property type="match status" value="1"/>
</dbReference>
<proteinExistence type="predicted"/>
<keyword evidence="7" id="KW-1185">Reference proteome</keyword>
<dbReference type="AlphaFoldDB" id="A0A4R2R3W4"/>